<organism evidence="2 3">
    <name type="scientific">Globodera rostochiensis</name>
    <name type="common">Golden nematode worm</name>
    <name type="synonym">Heterodera rostochiensis</name>
    <dbReference type="NCBI Taxonomy" id="31243"/>
    <lineage>
        <taxon>Eukaryota</taxon>
        <taxon>Metazoa</taxon>
        <taxon>Ecdysozoa</taxon>
        <taxon>Nematoda</taxon>
        <taxon>Chromadorea</taxon>
        <taxon>Rhabditida</taxon>
        <taxon>Tylenchina</taxon>
        <taxon>Tylenchomorpha</taxon>
        <taxon>Tylenchoidea</taxon>
        <taxon>Heteroderidae</taxon>
        <taxon>Heteroderinae</taxon>
        <taxon>Globodera</taxon>
    </lineage>
</organism>
<feature type="region of interest" description="Disordered" evidence="1">
    <location>
        <begin position="113"/>
        <end position="181"/>
    </location>
</feature>
<dbReference type="WBParaSite" id="Gr19_v10_g3134.t1">
    <property type="protein sequence ID" value="Gr19_v10_g3134.t1"/>
    <property type="gene ID" value="Gr19_v10_g3134"/>
</dbReference>
<proteinExistence type="predicted"/>
<dbReference type="AlphaFoldDB" id="A0A914HNF9"/>
<feature type="compositionally biased region" description="Basic and acidic residues" evidence="1">
    <location>
        <begin position="168"/>
        <end position="180"/>
    </location>
</feature>
<protein>
    <submittedName>
        <fullName evidence="3">Zinc finger PHD-type domain-containing protein</fullName>
    </submittedName>
</protein>
<feature type="compositionally biased region" description="Basic and acidic residues" evidence="1">
    <location>
        <begin position="140"/>
        <end position="156"/>
    </location>
</feature>
<sequence length="254" mass="28387">MVIIIQEHQLRDGDEDCSTESNSYEDEDDQDCKSMEEDEQGKATNIIDKFVAEGVFTEEDAAYLTAVHTAREYVYRCKQIKQKNYEMKTAVGQALALKEKTAEEAAAEKKTIEKKIEDPVQTSEHAGETISEKTIAGETNKGETNKEEKKTAEKTKAKNKNARAKSSSPEKKKPKTEVKKQLHVKPQAVYYGPNTTHCIVCKKNCKNKVTANCVACNGYICLDDTCAPKNMRQASRSVLAAFVCSECKKRADLQ</sequence>
<dbReference type="Proteomes" id="UP000887572">
    <property type="component" value="Unplaced"/>
</dbReference>
<evidence type="ECO:0000256" key="1">
    <source>
        <dbReference type="SAM" id="MobiDB-lite"/>
    </source>
</evidence>
<reference evidence="3" key="1">
    <citation type="submission" date="2022-11" db="UniProtKB">
        <authorList>
            <consortium name="WormBaseParasite"/>
        </authorList>
    </citation>
    <scope>IDENTIFICATION</scope>
</reference>
<accession>A0A914HNF9</accession>
<evidence type="ECO:0000313" key="3">
    <source>
        <dbReference type="WBParaSite" id="Gr19_v10_g3134.t1"/>
    </source>
</evidence>
<feature type="region of interest" description="Disordered" evidence="1">
    <location>
        <begin position="11"/>
        <end position="40"/>
    </location>
</feature>
<name>A0A914HNF9_GLORO</name>
<feature type="compositionally biased region" description="Acidic residues" evidence="1">
    <location>
        <begin position="13"/>
        <end position="30"/>
    </location>
</feature>
<keyword evidence="2" id="KW-1185">Reference proteome</keyword>
<evidence type="ECO:0000313" key="2">
    <source>
        <dbReference type="Proteomes" id="UP000887572"/>
    </source>
</evidence>